<dbReference type="GO" id="GO:0005737">
    <property type="term" value="C:cytoplasm"/>
    <property type="evidence" value="ECO:0007669"/>
    <property type="project" value="UniProtKB-ARBA"/>
</dbReference>
<dbReference type="Pfam" id="PF00790">
    <property type="entry name" value="VHS"/>
    <property type="match status" value="1"/>
</dbReference>
<dbReference type="PROSITE" id="PS50909">
    <property type="entry name" value="GAT"/>
    <property type="match status" value="1"/>
</dbReference>
<dbReference type="InterPro" id="IPR004152">
    <property type="entry name" value="GAT_dom"/>
</dbReference>
<protein>
    <submittedName>
        <fullName evidence="9">Target of Myb protein 1-like isoform X1</fullName>
    </submittedName>
</protein>
<keyword evidence="3" id="KW-0813">Transport</keyword>
<feature type="domain" description="VHS" evidence="7">
    <location>
        <begin position="9"/>
        <end position="138"/>
    </location>
</feature>
<evidence type="ECO:0000256" key="6">
    <source>
        <dbReference type="SAM" id="MobiDB-lite"/>
    </source>
</evidence>
<evidence type="ECO:0000259" key="7">
    <source>
        <dbReference type="PROSITE" id="PS50179"/>
    </source>
</evidence>
<evidence type="ECO:0000313" key="10">
    <source>
        <dbReference type="Proteomes" id="UP000321947"/>
    </source>
</evidence>
<dbReference type="InterPro" id="IPR002014">
    <property type="entry name" value="VHS_dom"/>
</dbReference>
<evidence type="ECO:0000256" key="3">
    <source>
        <dbReference type="ARBA" id="ARBA00022448"/>
    </source>
</evidence>
<evidence type="ECO:0000259" key="8">
    <source>
        <dbReference type="PROSITE" id="PS50909"/>
    </source>
</evidence>
<proteinExistence type="inferred from homology"/>
<dbReference type="FunFam" id="1.25.40.90:FF:000028">
    <property type="entry name" value="TOM1-like protein 2"/>
    <property type="match status" value="1"/>
</dbReference>
<dbReference type="Pfam" id="PF03127">
    <property type="entry name" value="GAT"/>
    <property type="match status" value="1"/>
</dbReference>
<feature type="compositionally biased region" description="Polar residues" evidence="6">
    <location>
        <begin position="299"/>
        <end position="334"/>
    </location>
</feature>
<dbReference type="GO" id="GO:0016020">
    <property type="term" value="C:membrane"/>
    <property type="evidence" value="ECO:0007669"/>
    <property type="project" value="UniProtKB-SubCell"/>
</dbReference>
<dbReference type="InterPro" id="IPR038425">
    <property type="entry name" value="GAT_sf"/>
</dbReference>
<dbReference type="Gene3D" id="1.25.40.90">
    <property type="match status" value="1"/>
</dbReference>
<dbReference type="GO" id="GO:0043328">
    <property type="term" value="P:protein transport to vacuole involved in ubiquitin-dependent protein catabolic process via the multivesicular body sorting pathway"/>
    <property type="evidence" value="ECO:0007669"/>
    <property type="project" value="InterPro"/>
</dbReference>
<keyword evidence="4" id="KW-0653">Protein transport</keyword>
<dbReference type="SUPFAM" id="SSF48464">
    <property type="entry name" value="ENTH/VHS domain"/>
    <property type="match status" value="1"/>
</dbReference>
<feature type="region of interest" description="Disordered" evidence="6">
    <location>
        <begin position="287"/>
        <end position="335"/>
    </location>
</feature>
<dbReference type="Proteomes" id="UP000321947">
    <property type="component" value="Unassembled WGS sequence"/>
</dbReference>
<dbReference type="CDD" id="cd14231">
    <property type="entry name" value="GAT_GGA-like_plant"/>
    <property type="match status" value="1"/>
</dbReference>
<dbReference type="SUPFAM" id="SSF89009">
    <property type="entry name" value="GAT-like domain"/>
    <property type="match status" value="1"/>
</dbReference>
<evidence type="ECO:0000256" key="4">
    <source>
        <dbReference type="ARBA" id="ARBA00022927"/>
    </source>
</evidence>
<comment type="subcellular location">
    <subcellularLocation>
        <location evidence="1">Membrane</location>
        <topology evidence="1">Peripheral membrane protein</topology>
    </subcellularLocation>
</comment>
<dbReference type="CDD" id="cd03561">
    <property type="entry name" value="VHS"/>
    <property type="match status" value="1"/>
</dbReference>
<feature type="domain" description="GAT" evidence="8">
    <location>
        <begin position="180"/>
        <end position="272"/>
    </location>
</feature>
<dbReference type="SMART" id="SM00288">
    <property type="entry name" value="VHS"/>
    <property type="match status" value="1"/>
</dbReference>
<accession>A0A5D3E5U6</accession>
<gene>
    <name evidence="9" type="ORF">E5676_scaffold455G004940</name>
</gene>
<dbReference type="PROSITE" id="PS50179">
    <property type="entry name" value="VHS"/>
    <property type="match status" value="1"/>
</dbReference>
<dbReference type="Gene3D" id="1.20.58.160">
    <property type="match status" value="1"/>
</dbReference>
<dbReference type="InterPro" id="IPR044836">
    <property type="entry name" value="TOL_plant"/>
</dbReference>
<dbReference type="AlphaFoldDB" id="A0A5D3E5U6"/>
<dbReference type="EMBL" id="SSTD01000141">
    <property type="protein sequence ID" value="TYK31209.1"/>
    <property type="molecule type" value="Genomic_DNA"/>
</dbReference>
<comment type="similarity">
    <text evidence="2">Belongs to the TOM1 family.</text>
</comment>
<dbReference type="GO" id="GO:0043130">
    <property type="term" value="F:ubiquitin binding"/>
    <property type="evidence" value="ECO:0007669"/>
    <property type="project" value="InterPro"/>
</dbReference>
<evidence type="ECO:0000256" key="2">
    <source>
        <dbReference type="ARBA" id="ARBA00007708"/>
    </source>
</evidence>
<evidence type="ECO:0000256" key="5">
    <source>
        <dbReference type="ARBA" id="ARBA00023136"/>
    </source>
</evidence>
<sequence length="666" mass="72789">MVNPIVERATSDMLIGPDWAANMEICDMINRDYGQTKDVVKGIKKRLGSKHPKVQLLALTLLETIFKNCGNISHAHVAEKEIPHDMVKIVKKKCDLRVQEKILLLIDTWQDALGGPTGRYPQYYAAYQELLRAGAVFPHKSEGPAPGFTPIQKQQVVLDNQNLHNPDYQQDAPGSSSDVKFSALSLSEIQLARGVVDVLKEMLNALDPGNKEDIRQDVVVDLVEQCHNYKQRAVHLWNQVVGVVRDESLLCQGLSLNDELERVLSKHEAIASGTSVLKGEPKSELVGAHRNDHFPLGNTGDNNQQPEKKLPSNTTGSSTQTVNQSSSASPSIDCTASPAKFDPKLDLLSGDDYIHPDANISLALVPLTEQQPTTPLSEQNALVPFDVHYDSNQATEAQSNNPGDQSHGSVSNFHQHQVFQPPQGGLHLNGTVQFPTSSHCKQSLYTNTSGPGPSMTSQVSQSGQKQPLGPYNGSENQESFPPPPWESQPVGDNGLVASDEYHHPMTVTQAVFTHVRNGLYPQGLQPIANDQVVGVYIQPIVGSQISTLDGQFSLNDQLDLAPQTFHRGAYGAMLSQQTGQMATLYPLQMFGNQFYGHIQPKGTQYLEQRTYISDDNGLRNSSYQISALSSMPPNKPSKPEDNLFGDLVDLAKFKAMKSTPAASGGD</sequence>
<reference evidence="9 10" key="1">
    <citation type="submission" date="2019-08" db="EMBL/GenBank/DDBJ databases">
        <title>Draft genome sequences of two oriental melons (Cucumis melo L. var makuwa).</title>
        <authorList>
            <person name="Kwon S.-Y."/>
        </authorList>
    </citation>
    <scope>NUCLEOTIDE SEQUENCE [LARGE SCALE GENOMIC DNA]</scope>
    <source>
        <strain evidence="10">cv. Chang Bougi</strain>
        <tissue evidence="9">Leaf</tissue>
    </source>
</reference>
<feature type="compositionally biased region" description="Polar residues" evidence="6">
    <location>
        <begin position="442"/>
        <end position="465"/>
    </location>
</feature>
<dbReference type="PANTHER" id="PTHR45898">
    <property type="entry name" value="TOM1-LIKE PROTEIN"/>
    <property type="match status" value="1"/>
</dbReference>
<organism evidence="9 10">
    <name type="scientific">Cucumis melo var. makuwa</name>
    <name type="common">Oriental melon</name>
    <dbReference type="NCBI Taxonomy" id="1194695"/>
    <lineage>
        <taxon>Eukaryota</taxon>
        <taxon>Viridiplantae</taxon>
        <taxon>Streptophyta</taxon>
        <taxon>Embryophyta</taxon>
        <taxon>Tracheophyta</taxon>
        <taxon>Spermatophyta</taxon>
        <taxon>Magnoliopsida</taxon>
        <taxon>eudicotyledons</taxon>
        <taxon>Gunneridae</taxon>
        <taxon>Pentapetalae</taxon>
        <taxon>rosids</taxon>
        <taxon>fabids</taxon>
        <taxon>Cucurbitales</taxon>
        <taxon>Cucurbitaceae</taxon>
        <taxon>Benincaseae</taxon>
        <taxon>Cucumis</taxon>
    </lineage>
</organism>
<comment type="caution">
    <text evidence="9">The sequence shown here is derived from an EMBL/GenBank/DDBJ whole genome shotgun (WGS) entry which is preliminary data.</text>
</comment>
<dbReference type="InterPro" id="IPR008942">
    <property type="entry name" value="ENTH_VHS"/>
</dbReference>
<evidence type="ECO:0000256" key="1">
    <source>
        <dbReference type="ARBA" id="ARBA00004170"/>
    </source>
</evidence>
<name>A0A5D3E5U6_CUCMM</name>
<keyword evidence="5" id="KW-0472">Membrane</keyword>
<dbReference type="PANTHER" id="PTHR45898:SF4">
    <property type="entry name" value="TARGET OF MYB PROTEIN 1"/>
    <property type="match status" value="1"/>
</dbReference>
<evidence type="ECO:0000313" key="9">
    <source>
        <dbReference type="EMBL" id="TYK31209.1"/>
    </source>
</evidence>
<dbReference type="GO" id="GO:0035091">
    <property type="term" value="F:phosphatidylinositol binding"/>
    <property type="evidence" value="ECO:0007669"/>
    <property type="project" value="InterPro"/>
</dbReference>
<feature type="region of interest" description="Disordered" evidence="6">
    <location>
        <begin position="442"/>
        <end position="488"/>
    </location>
</feature>